<proteinExistence type="predicted"/>
<keyword evidence="2" id="KW-1185">Reference proteome</keyword>
<evidence type="ECO:0000313" key="1">
    <source>
        <dbReference type="EMBL" id="RDB36179.1"/>
    </source>
</evidence>
<evidence type="ECO:0000313" key="2">
    <source>
        <dbReference type="Proteomes" id="UP000253934"/>
    </source>
</evidence>
<organism evidence="1 2">
    <name type="scientific">Spirobacillus cienkowskii</name>
    <dbReference type="NCBI Taxonomy" id="495820"/>
    <lineage>
        <taxon>Bacteria</taxon>
        <taxon>Pseudomonadati</taxon>
        <taxon>Bdellovibrionota</taxon>
        <taxon>Oligoflexia</taxon>
        <taxon>Silvanigrellales</taxon>
        <taxon>Spirobacillus</taxon>
    </lineage>
</organism>
<dbReference type="PROSITE" id="PS51257">
    <property type="entry name" value="PROKAR_LIPOPROTEIN"/>
    <property type="match status" value="1"/>
</dbReference>
<dbReference type="Proteomes" id="UP000253934">
    <property type="component" value="Unassembled WGS sequence"/>
</dbReference>
<sequence length="572" mass="64931">MYKSKINYIFIFLAATFFVSCKNNDDIKTAQVKLKNLNMLSSQNNNDDEYSEETLIKTGESAPASIFQGFNKMGFSFTEFCLEKKNVEYPKEVERTVVNLSENLKENDFKNALHVGSSAEISIKGFDISPELKFSKEAAVSRLSRSITYSVYVKLGEAKFVNNPNDSLKINPYLNKYFNNSGELIDSYRFVKKCGDEVVTSQKLSAKVLITLKLNFDSISLLKSFESKVGIASNVLKVGEKIGVNINLKELDVNTKKGVHLNLYAIQLGGKPIELTRIVGAKNSCNLNKIEECVNTINKLTQYVSESFYSQLDANNIATWFVETSNTTPYDELNIVNQEENLLSFNWTKNYAESTSYSSLRTIVNQKISKEVDNYFVANNILENLSLTDKERESINDVIKNSQQNIDSLQNFSKECYKDLSNCLANSETMLQQILLKYDDSVLNIKFGTLIARVKSSKIPLPGQKNRSSEDFLDIKSIIDSGKYHSIFFRTKTIDNQEISDKKVRFNLMCNKPWFKGPDPVIFNAVYAGFESMVDGLQKRYDALCSGNEMVYVATPRNVDFNDFIIEVWGRE</sequence>
<comment type="caution">
    <text evidence="1">The sequence shown here is derived from an EMBL/GenBank/DDBJ whole genome shotgun (WGS) entry which is preliminary data.</text>
</comment>
<evidence type="ECO:0008006" key="3">
    <source>
        <dbReference type="Google" id="ProtNLM"/>
    </source>
</evidence>
<dbReference type="AlphaFoldDB" id="A0A369KND1"/>
<accession>A0A369KND1</accession>
<protein>
    <recommendedName>
        <fullName evidence="3">MACPF domain-containing protein</fullName>
    </recommendedName>
</protein>
<gene>
    <name evidence="1" type="ORF">DCC88_06260</name>
</gene>
<reference evidence="1" key="1">
    <citation type="submission" date="2018-04" db="EMBL/GenBank/DDBJ databases">
        <title>Draft genome sequence of the Candidatus Spirobacillus cienkowskii, a pathogen of freshwater Daphnia species, reconstructed from hemolymph metagenomic reads.</title>
        <authorList>
            <person name="Bresciani L."/>
            <person name="Lemos L.N."/>
            <person name="Wale N."/>
            <person name="Lin J.Y."/>
            <person name="Fernandes G.R."/>
            <person name="Duffy M.A."/>
            <person name="Rodrigues J.M."/>
        </authorList>
    </citation>
    <scope>NUCLEOTIDE SEQUENCE [LARGE SCALE GENOMIC DNA]</scope>
    <source>
        <strain evidence="1">Binning01</strain>
    </source>
</reference>
<name>A0A369KND1_9BACT</name>
<dbReference type="EMBL" id="QOVW01000065">
    <property type="protein sequence ID" value="RDB36179.1"/>
    <property type="molecule type" value="Genomic_DNA"/>
</dbReference>